<evidence type="ECO:0000313" key="2">
    <source>
        <dbReference type="Proteomes" id="UP000507245"/>
    </source>
</evidence>
<sequence length="146" mass="15306">MDHDQIIHVDFPTDIYAVADTAETLEEGLEANSLGGELGDALSATSEAALFALFPKLGAFSTAAEKDNLLVVGLTSLGALEEALDDVVSFGSKIGFICGSTLPLAMVTPFKSFSSSSSFFTTNSTCRGLIQVFLLSRAAFPSNSRT</sequence>
<proteinExistence type="predicted"/>
<dbReference type="AlphaFoldDB" id="A0A6J5WRH6"/>
<evidence type="ECO:0000313" key="1">
    <source>
        <dbReference type="EMBL" id="CAB4304310.1"/>
    </source>
</evidence>
<keyword evidence="2" id="KW-1185">Reference proteome</keyword>
<gene>
    <name evidence="1" type="ORF">ORAREDHAP_LOCUS21805</name>
</gene>
<organism evidence="1 2">
    <name type="scientific">Prunus armeniaca</name>
    <name type="common">Apricot</name>
    <name type="synonym">Armeniaca vulgaris</name>
    <dbReference type="NCBI Taxonomy" id="36596"/>
    <lineage>
        <taxon>Eukaryota</taxon>
        <taxon>Viridiplantae</taxon>
        <taxon>Streptophyta</taxon>
        <taxon>Embryophyta</taxon>
        <taxon>Tracheophyta</taxon>
        <taxon>Spermatophyta</taxon>
        <taxon>Magnoliopsida</taxon>
        <taxon>eudicotyledons</taxon>
        <taxon>Gunneridae</taxon>
        <taxon>Pentapetalae</taxon>
        <taxon>rosids</taxon>
        <taxon>fabids</taxon>
        <taxon>Rosales</taxon>
        <taxon>Rosaceae</taxon>
        <taxon>Amygdaloideae</taxon>
        <taxon>Amygdaleae</taxon>
        <taxon>Prunus</taxon>
    </lineage>
</organism>
<reference evidence="2" key="1">
    <citation type="journal article" date="2020" name="Genome Biol.">
        <title>Gamete binning: chromosome-level and haplotype-resolved genome assembly enabled by high-throughput single-cell sequencing of gamete genomes.</title>
        <authorList>
            <person name="Campoy J.A."/>
            <person name="Sun H."/>
            <person name="Goel M."/>
            <person name="Jiao W.-B."/>
            <person name="Folz-Donahue K."/>
            <person name="Wang N."/>
            <person name="Rubio M."/>
            <person name="Liu C."/>
            <person name="Kukat C."/>
            <person name="Ruiz D."/>
            <person name="Huettel B."/>
            <person name="Schneeberger K."/>
        </authorList>
    </citation>
    <scope>NUCLEOTIDE SEQUENCE [LARGE SCALE GENOMIC DNA]</scope>
    <source>
        <strain evidence="2">cv. Rojo Pasion</strain>
    </source>
</reference>
<name>A0A6J5WRH6_PRUAR</name>
<accession>A0A6J5WRH6</accession>
<dbReference type="EMBL" id="CAEKKB010000003">
    <property type="protein sequence ID" value="CAB4304310.1"/>
    <property type="molecule type" value="Genomic_DNA"/>
</dbReference>
<dbReference type="Proteomes" id="UP000507245">
    <property type="component" value="Unassembled WGS sequence"/>
</dbReference>
<protein>
    <submittedName>
        <fullName evidence="1">Uncharacterized protein</fullName>
    </submittedName>
</protein>